<evidence type="ECO:0000256" key="1">
    <source>
        <dbReference type="SAM" id="MobiDB-lite"/>
    </source>
</evidence>
<dbReference type="WBParaSite" id="Gr19_v10_g8906.t1">
    <property type="protein sequence ID" value="Gr19_v10_g8906.t1"/>
    <property type="gene ID" value="Gr19_v10_g8906"/>
</dbReference>
<feature type="region of interest" description="Disordered" evidence="1">
    <location>
        <begin position="174"/>
        <end position="199"/>
    </location>
</feature>
<feature type="chain" id="PRO_5038023323" evidence="2">
    <location>
        <begin position="19"/>
        <end position="481"/>
    </location>
</feature>
<sequence>MALSALLLLLPLLLNVQKIPDNAVQSDMNAVDSAISSMNQWQDPRNSLATLEPQLTVAQRALLKMHWEQETVQREKPEAPPQFDLGLFSEALEAMVEMDETAKEVKLRMDKLNEWAGGEKTEKLLQVEEEEEKPATAQKEGQNERTEVRENDEERSIGTVPEVRVKEDGNVVVKSVGGGEGKMEVRRGKDKNGNEEEEVAEAEKKEQEMKAYLANNAKTSVPTPPTSSSSAASVEEEGDKSRWNTNKMLETNGSAIPRRIDGFLTRNGGLNGTVADKRETMVRENVQKMEDGRTIRTMEKLITLGKPGSNGFMTKVVDVVMSVDGAGGRQAGNSSTVRKGNWMVKQGGTEGESDGRKTDTAESASGSLLKAAMDENGERNATGQSRTGDGGEQQQQQNEMKAEIKQYLKRCVASTDGQKKWEKLAYVWYSQKLYWTAKWVESLENRVAGVKPELIQQFLLSNTGLAAYKELKDEMDKCEAK</sequence>
<keyword evidence="2" id="KW-0732">Signal</keyword>
<feature type="compositionally biased region" description="Basic and acidic residues" evidence="1">
    <location>
        <begin position="181"/>
        <end position="194"/>
    </location>
</feature>
<keyword evidence="3" id="KW-1185">Reference proteome</keyword>
<dbReference type="AlphaFoldDB" id="A0A914ICD8"/>
<feature type="compositionally biased region" description="Basic and acidic residues" evidence="1">
    <location>
        <begin position="141"/>
        <end position="156"/>
    </location>
</feature>
<feature type="region of interest" description="Disordered" evidence="1">
    <location>
        <begin position="218"/>
        <end position="241"/>
    </location>
</feature>
<evidence type="ECO:0000313" key="4">
    <source>
        <dbReference type="WBParaSite" id="Gr19_v10_g8906.t1"/>
    </source>
</evidence>
<accession>A0A914ICD8</accession>
<feature type="region of interest" description="Disordered" evidence="1">
    <location>
        <begin position="121"/>
        <end position="160"/>
    </location>
</feature>
<reference evidence="4" key="1">
    <citation type="submission" date="2022-11" db="UniProtKB">
        <authorList>
            <consortium name="WormBaseParasite"/>
        </authorList>
    </citation>
    <scope>IDENTIFICATION</scope>
</reference>
<proteinExistence type="predicted"/>
<name>A0A914ICD8_GLORO</name>
<feature type="signal peptide" evidence="2">
    <location>
        <begin position="1"/>
        <end position="18"/>
    </location>
</feature>
<feature type="region of interest" description="Disordered" evidence="1">
    <location>
        <begin position="328"/>
        <end position="400"/>
    </location>
</feature>
<dbReference type="Proteomes" id="UP000887572">
    <property type="component" value="Unplaced"/>
</dbReference>
<evidence type="ECO:0000256" key="2">
    <source>
        <dbReference type="SAM" id="SignalP"/>
    </source>
</evidence>
<evidence type="ECO:0000313" key="3">
    <source>
        <dbReference type="Proteomes" id="UP000887572"/>
    </source>
</evidence>
<organism evidence="3 4">
    <name type="scientific">Globodera rostochiensis</name>
    <name type="common">Golden nematode worm</name>
    <name type="synonym">Heterodera rostochiensis</name>
    <dbReference type="NCBI Taxonomy" id="31243"/>
    <lineage>
        <taxon>Eukaryota</taxon>
        <taxon>Metazoa</taxon>
        <taxon>Ecdysozoa</taxon>
        <taxon>Nematoda</taxon>
        <taxon>Chromadorea</taxon>
        <taxon>Rhabditida</taxon>
        <taxon>Tylenchina</taxon>
        <taxon>Tylenchomorpha</taxon>
        <taxon>Tylenchoidea</taxon>
        <taxon>Heteroderidae</taxon>
        <taxon>Heteroderinae</taxon>
        <taxon>Globodera</taxon>
    </lineage>
</organism>
<protein>
    <submittedName>
        <fullName evidence="4">Uncharacterized protein</fullName>
    </submittedName>
</protein>